<dbReference type="Proteomes" id="UP000030700">
    <property type="component" value="Unassembled WGS sequence"/>
</dbReference>
<dbReference type="Pfam" id="PF12675">
    <property type="entry name" value="DUF3795"/>
    <property type="match status" value="1"/>
</dbReference>
<dbReference type="STRING" id="1499966.U14_00346"/>
<accession>A0A0S6VPR3</accession>
<organism evidence="1">
    <name type="scientific">Candidatus Moduliflexus flocculans</name>
    <dbReference type="NCBI Taxonomy" id="1499966"/>
    <lineage>
        <taxon>Bacteria</taxon>
        <taxon>Candidatus Moduliflexota</taxon>
        <taxon>Candidatus Moduliflexia</taxon>
        <taxon>Candidatus Moduliflexales</taxon>
        <taxon>Candidatus Moduliflexaceae</taxon>
    </lineage>
</organism>
<proteinExistence type="predicted"/>
<dbReference type="HOGENOM" id="CLU_125869_0_0_0"/>
<keyword evidence="2" id="KW-1185">Reference proteome</keyword>
<gene>
    <name evidence="1" type="ORF">U14_00346</name>
</gene>
<reference evidence="1" key="1">
    <citation type="journal article" date="2015" name="PeerJ">
        <title>First genomic representation of candidate bacterial phylum KSB3 points to enhanced environmental sensing as a trigger of wastewater bulking.</title>
        <authorList>
            <person name="Sekiguchi Y."/>
            <person name="Ohashi A."/>
            <person name="Parks D.H."/>
            <person name="Yamauchi T."/>
            <person name="Tyson G.W."/>
            <person name="Hugenholtz P."/>
        </authorList>
    </citation>
    <scope>NUCLEOTIDE SEQUENCE [LARGE SCALE GENOMIC DNA]</scope>
</reference>
<sequence>MSLSRIKYPEIGICGLSCRLCPNYYTEGKSRCGGCKSEYRMGAGCPFITCAVKRKGIEFCWECAESAACEMWQKHRAFSREHDTFVCYQRLEQNIAVIQQHGVSVFEETQRIREQWLREVLSDFNEGRSKRYYCIAATVLAIEELDAALTQAKNETTGLSVKEKSKMLHSILNAIAEKNHACLSLRK</sequence>
<dbReference type="InterPro" id="IPR024227">
    <property type="entry name" value="DUF3795"/>
</dbReference>
<evidence type="ECO:0000313" key="2">
    <source>
        <dbReference type="Proteomes" id="UP000030700"/>
    </source>
</evidence>
<evidence type="ECO:0000313" key="1">
    <source>
        <dbReference type="EMBL" id="GAK49128.1"/>
    </source>
</evidence>
<protein>
    <recommendedName>
        <fullName evidence="3">DUF3795 domain-containing protein</fullName>
    </recommendedName>
</protein>
<dbReference type="AlphaFoldDB" id="A0A0S6VPR3"/>
<name>A0A0S6VPR3_9BACT</name>
<dbReference type="EMBL" id="DF820455">
    <property type="protein sequence ID" value="GAK49128.1"/>
    <property type="molecule type" value="Genomic_DNA"/>
</dbReference>
<evidence type="ECO:0008006" key="3">
    <source>
        <dbReference type="Google" id="ProtNLM"/>
    </source>
</evidence>